<evidence type="ECO:0000259" key="1">
    <source>
        <dbReference type="Pfam" id="PF17834"/>
    </source>
</evidence>
<proteinExistence type="predicted"/>
<dbReference type="EMBL" id="JBBNAF010000002">
    <property type="protein sequence ID" value="KAK9163479.1"/>
    <property type="molecule type" value="Genomic_DNA"/>
</dbReference>
<name>A0AAP0Q2H1_9MAGN</name>
<evidence type="ECO:0000313" key="3">
    <source>
        <dbReference type="Proteomes" id="UP001420932"/>
    </source>
</evidence>
<protein>
    <recommendedName>
        <fullName evidence="1">Beta-galactosidase beta-sandwich domain-containing protein</fullName>
    </recommendedName>
</protein>
<dbReference type="InterPro" id="IPR041392">
    <property type="entry name" value="GHD"/>
</dbReference>
<accession>A0AAP0Q2H1</accession>
<organism evidence="2 3">
    <name type="scientific">Stephania yunnanensis</name>
    <dbReference type="NCBI Taxonomy" id="152371"/>
    <lineage>
        <taxon>Eukaryota</taxon>
        <taxon>Viridiplantae</taxon>
        <taxon>Streptophyta</taxon>
        <taxon>Embryophyta</taxon>
        <taxon>Tracheophyta</taxon>
        <taxon>Spermatophyta</taxon>
        <taxon>Magnoliopsida</taxon>
        <taxon>Ranunculales</taxon>
        <taxon>Menispermaceae</taxon>
        <taxon>Menispermoideae</taxon>
        <taxon>Cissampelideae</taxon>
        <taxon>Stephania</taxon>
    </lineage>
</organism>
<sequence>MLTRPTLSHVSPNTIARSLSPNTLALASVNTESDNFALAIGPSSSGVWSASTLPLFTAFGPSSISRPVVQSASLVVLIRTSLWIRDVLHSGERLGRTSSSNKMDELLRAGADEKPLRMVKTILHELVKLCGISIKGHLSLVPIDMEPGPIILAYIDLNLQTPILCKDVLATWCQQTILNALVTIYSYNGTTSCFFSNANQTTDTTISFQDNQFTIPAGSVSILPDCKTETYNIAKADYAFGSSEFWKNNIAFGTCRTAKTWIAGKITFNGQIQRTSAYARTRIASTVKAIVDERIGNGDVSNKQGDFLQILLSANTLSDNEKLSFVDWFREMCGHRFVVLLIGCRTLRIS</sequence>
<dbReference type="Pfam" id="PF17834">
    <property type="entry name" value="GHD"/>
    <property type="match status" value="1"/>
</dbReference>
<dbReference type="AlphaFoldDB" id="A0AAP0Q2H1"/>
<reference evidence="2 3" key="1">
    <citation type="submission" date="2024-01" db="EMBL/GenBank/DDBJ databases">
        <title>Genome assemblies of Stephania.</title>
        <authorList>
            <person name="Yang L."/>
        </authorList>
    </citation>
    <scope>NUCLEOTIDE SEQUENCE [LARGE SCALE GENOMIC DNA]</scope>
    <source>
        <strain evidence="2">YNDBR</strain>
        <tissue evidence="2">Leaf</tissue>
    </source>
</reference>
<comment type="caution">
    <text evidence="2">The sequence shown here is derived from an EMBL/GenBank/DDBJ whole genome shotgun (WGS) entry which is preliminary data.</text>
</comment>
<dbReference type="Proteomes" id="UP001420932">
    <property type="component" value="Unassembled WGS sequence"/>
</dbReference>
<gene>
    <name evidence="2" type="ORF">Syun_004381</name>
</gene>
<keyword evidence="3" id="KW-1185">Reference proteome</keyword>
<evidence type="ECO:0000313" key="2">
    <source>
        <dbReference type="EMBL" id="KAK9163479.1"/>
    </source>
</evidence>
<feature type="domain" description="Beta-galactosidase beta-sandwich" evidence="1">
    <location>
        <begin position="182"/>
        <end position="235"/>
    </location>
</feature>